<dbReference type="InterPro" id="IPR047621">
    <property type="entry name" value="Ribosomal_L36_bact"/>
</dbReference>
<dbReference type="InterPro" id="IPR000473">
    <property type="entry name" value="Ribosomal_bL36"/>
</dbReference>
<dbReference type="STRING" id="1548207.AXK11_04525"/>
<evidence type="ECO:0000313" key="7">
    <source>
        <dbReference type="Proteomes" id="UP000070058"/>
    </source>
</evidence>
<dbReference type="PANTHER" id="PTHR47781:SF1">
    <property type="entry name" value="LARGE RIBOSOMAL SUBUNIT PROTEIN BL36B"/>
    <property type="match status" value="1"/>
</dbReference>
<dbReference type="GO" id="GO:0003735">
    <property type="term" value="F:structural constituent of ribosome"/>
    <property type="evidence" value="ECO:0007669"/>
    <property type="project" value="InterPro"/>
</dbReference>
<evidence type="ECO:0000313" key="6">
    <source>
        <dbReference type="EMBL" id="KXU36433.1"/>
    </source>
</evidence>
<name>A0A139SPG7_9BACT</name>
<keyword evidence="3 4" id="KW-0687">Ribonucleoprotein</keyword>
<sequence>MKVVSSIKSAKKRHPDCQVVRRKGRIYVINKTDPRYKARQG</sequence>
<dbReference type="NCBIfam" id="TIGR01022">
    <property type="entry name" value="rpmJ_bact"/>
    <property type="match status" value="1"/>
</dbReference>
<comment type="caution">
    <text evidence="6">The sequence shown here is derived from an EMBL/GenBank/DDBJ whole genome shotgun (WGS) entry which is preliminary data.</text>
</comment>
<evidence type="ECO:0000256" key="2">
    <source>
        <dbReference type="ARBA" id="ARBA00022980"/>
    </source>
</evidence>
<protein>
    <recommendedName>
        <fullName evidence="4">Large ribosomal subunit protein bL36</fullName>
    </recommendedName>
</protein>
<dbReference type="Proteomes" id="UP000070058">
    <property type="component" value="Unassembled WGS sequence"/>
</dbReference>
<gene>
    <name evidence="4 6" type="primary">rpmJ</name>
    <name evidence="6" type="ORF">AXK11_04525</name>
</gene>
<dbReference type="HAMAP" id="MF_00251">
    <property type="entry name" value="Ribosomal_bL36"/>
    <property type="match status" value="1"/>
</dbReference>
<evidence type="ECO:0000256" key="3">
    <source>
        <dbReference type="ARBA" id="ARBA00023274"/>
    </source>
</evidence>
<organism evidence="6 7">
    <name type="scientific">Cephaloticoccus primus</name>
    <dbReference type="NCBI Taxonomy" id="1548207"/>
    <lineage>
        <taxon>Bacteria</taxon>
        <taxon>Pseudomonadati</taxon>
        <taxon>Verrucomicrobiota</taxon>
        <taxon>Opitutia</taxon>
        <taxon>Opitutales</taxon>
        <taxon>Opitutaceae</taxon>
        <taxon>Cephaloticoccus</taxon>
    </lineage>
</organism>
<accession>A0A139SPG7</accession>
<dbReference type="InterPro" id="IPR035977">
    <property type="entry name" value="Ribosomal_bL36_sp"/>
</dbReference>
<dbReference type="SUPFAM" id="SSF57840">
    <property type="entry name" value="Ribosomal protein L36"/>
    <property type="match status" value="1"/>
</dbReference>
<keyword evidence="2 4" id="KW-0689">Ribosomal protein</keyword>
<dbReference type="RefSeq" id="WP_007360011.1">
    <property type="nucleotide sequence ID" value="NZ_LSZQ01000033.1"/>
</dbReference>
<dbReference type="EMBL" id="LSZQ01000033">
    <property type="protein sequence ID" value="KXU36433.1"/>
    <property type="molecule type" value="Genomic_DNA"/>
</dbReference>
<reference evidence="7" key="1">
    <citation type="submission" date="2016-02" db="EMBL/GenBank/DDBJ databases">
        <authorList>
            <person name="Sanders J.G."/>
            <person name="Lin J.Y."/>
            <person name="Wertz J.T."/>
            <person name="Russell J.A."/>
            <person name="Moreau C.S."/>
            <person name="Powell S."/>
        </authorList>
    </citation>
    <scope>NUCLEOTIDE SEQUENCE [LARGE SCALE GENOMIC DNA]</scope>
    <source>
        <strain evidence="7">CAG34</strain>
    </source>
</reference>
<dbReference type="GO" id="GO:1990904">
    <property type="term" value="C:ribonucleoprotein complex"/>
    <property type="evidence" value="ECO:0007669"/>
    <property type="project" value="UniProtKB-KW"/>
</dbReference>
<evidence type="ECO:0000256" key="4">
    <source>
        <dbReference type="HAMAP-Rule" id="MF_00251"/>
    </source>
</evidence>
<keyword evidence="7" id="KW-1185">Reference proteome</keyword>
<dbReference type="GO" id="GO:0005840">
    <property type="term" value="C:ribosome"/>
    <property type="evidence" value="ECO:0007669"/>
    <property type="project" value="UniProtKB-KW"/>
</dbReference>
<comment type="similarity">
    <text evidence="1 4 5">Belongs to the bacterial ribosomal protein bL36 family.</text>
</comment>
<dbReference type="PANTHER" id="PTHR47781">
    <property type="entry name" value="50S RIBOSOMAL PROTEIN L36 2"/>
    <property type="match status" value="1"/>
</dbReference>
<evidence type="ECO:0000256" key="1">
    <source>
        <dbReference type="ARBA" id="ARBA00007645"/>
    </source>
</evidence>
<evidence type="ECO:0000256" key="5">
    <source>
        <dbReference type="RuleBase" id="RU000571"/>
    </source>
</evidence>
<dbReference type="OrthoDB" id="9802520at2"/>
<dbReference type="AlphaFoldDB" id="A0A139SPG7"/>
<proteinExistence type="inferred from homology"/>
<dbReference type="NCBIfam" id="NF002021">
    <property type="entry name" value="PRK00831.1"/>
    <property type="match status" value="1"/>
</dbReference>
<dbReference type="Pfam" id="PF00444">
    <property type="entry name" value="Ribosomal_L36"/>
    <property type="match status" value="1"/>
</dbReference>
<dbReference type="GO" id="GO:0006412">
    <property type="term" value="P:translation"/>
    <property type="evidence" value="ECO:0007669"/>
    <property type="project" value="UniProtKB-UniRule"/>
</dbReference>